<proteinExistence type="predicted"/>
<reference evidence="3 4" key="1">
    <citation type="journal article" date="2018" name="Environ. Microbiol.">
        <title>Novel energy conservation strategies and behaviour of Pelotomaculum schinkii driving syntrophic propionate catabolism.</title>
        <authorList>
            <person name="Hidalgo-Ahumada C.A.P."/>
            <person name="Nobu M.K."/>
            <person name="Narihiro T."/>
            <person name="Tamaki H."/>
            <person name="Liu W.T."/>
            <person name="Kamagata Y."/>
            <person name="Stams A.J.M."/>
            <person name="Imachi H."/>
            <person name="Sousa D.Z."/>
        </authorList>
    </citation>
    <scope>NUCLEOTIDE SEQUENCE [LARGE SCALE GENOMIC DNA]</scope>
    <source>
        <strain evidence="3 4">MGP</strain>
    </source>
</reference>
<dbReference type="Gene3D" id="3.30.750.140">
    <property type="match status" value="1"/>
</dbReference>
<dbReference type="AlphaFoldDB" id="A0A4Y7RQ68"/>
<organism evidence="3 4">
    <name type="scientific">Pelotomaculum propionicicum</name>
    <dbReference type="NCBI Taxonomy" id="258475"/>
    <lineage>
        <taxon>Bacteria</taxon>
        <taxon>Bacillati</taxon>
        <taxon>Bacillota</taxon>
        <taxon>Clostridia</taxon>
        <taxon>Eubacteriales</taxon>
        <taxon>Desulfotomaculaceae</taxon>
        <taxon>Pelotomaculum</taxon>
    </lineage>
</organism>
<accession>A0A4Y7RQ68</accession>
<protein>
    <recommendedName>
        <fullName evidence="2">Flagellar hook-length control protein-like C-terminal domain-containing protein</fullName>
    </recommendedName>
</protein>
<dbReference type="PANTHER" id="PTHR37533:SF2">
    <property type="entry name" value="FLAGELLAR HOOK-LENGTH CONTROL PROTEIN"/>
    <property type="match status" value="1"/>
</dbReference>
<comment type="caution">
    <text evidence="3">The sequence shown here is derived from an EMBL/GenBank/DDBJ whole genome shotgun (WGS) entry which is preliminary data.</text>
</comment>
<dbReference type="InterPro" id="IPR038610">
    <property type="entry name" value="FliK-like_C_sf"/>
</dbReference>
<dbReference type="Proteomes" id="UP000297597">
    <property type="component" value="Unassembled WGS sequence"/>
</dbReference>
<dbReference type="InterPro" id="IPR021136">
    <property type="entry name" value="Flagellar_hook_control-like_C"/>
</dbReference>
<evidence type="ECO:0000259" key="2">
    <source>
        <dbReference type="Pfam" id="PF02120"/>
    </source>
</evidence>
<feature type="domain" description="Flagellar hook-length control protein-like C-terminal" evidence="2">
    <location>
        <begin position="582"/>
        <end position="658"/>
    </location>
</feature>
<dbReference type="InterPro" id="IPR052563">
    <property type="entry name" value="FliK"/>
</dbReference>
<dbReference type="PANTHER" id="PTHR37533">
    <property type="entry name" value="FLAGELLAR HOOK-LENGTH CONTROL PROTEIN"/>
    <property type="match status" value="1"/>
</dbReference>
<dbReference type="Pfam" id="PF02120">
    <property type="entry name" value="Flg_hook"/>
    <property type="match status" value="1"/>
</dbReference>
<evidence type="ECO:0000313" key="3">
    <source>
        <dbReference type="EMBL" id="TEB11154.1"/>
    </source>
</evidence>
<feature type="region of interest" description="Disordered" evidence="1">
    <location>
        <begin position="104"/>
        <end position="126"/>
    </location>
</feature>
<evidence type="ECO:0000256" key="1">
    <source>
        <dbReference type="SAM" id="MobiDB-lite"/>
    </source>
</evidence>
<evidence type="ECO:0000313" key="4">
    <source>
        <dbReference type="Proteomes" id="UP000297597"/>
    </source>
</evidence>
<dbReference type="RefSeq" id="WP_192902864.1">
    <property type="nucleotide sequence ID" value="NZ_QFFZ01000017.1"/>
</dbReference>
<gene>
    <name evidence="3" type="ORF">Pmgp_01850</name>
</gene>
<keyword evidence="4" id="KW-1185">Reference proteome</keyword>
<dbReference type="CDD" id="cd17470">
    <property type="entry name" value="T3SS_Flik_C"/>
    <property type="match status" value="1"/>
</dbReference>
<feature type="compositionally biased region" description="Polar residues" evidence="1">
    <location>
        <begin position="539"/>
        <end position="558"/>
    </location>
</feature>
<name>A0A4Y7RQ68_9FIRM</name>
<feature type="region of interest" description="Disordered" evidence="1">
    <location>
        <begin position="483"/>
        <end position="558"/>
    </location>
</feature>
<sequence>MKLTSIGEAVPVPKEQALVSQSAPGDFDLAMASVMALLNTPLPNTSPVNNESGTELAGDCFEPVSLPVFNTEAAVSGKQYVSLQEPGQAQTRPEVVTDGSIDSSAQTETGIVQPDSNGSPEEAGENPPMFTGILPLEKDYRPAQPLVTIPGANELTLTYLNHSLSQAELQVTIPGANELTNFGSVSVPAQTAVLTSAEGTVTNSDADGANKVAFTRLENPVTALRDPAMFEAALTVEGTPVFDTGSSAVTTAGEDTAGEAPDQVLKTVPAESPPAAGRVVAGREPAATSMVETSTSGEVEKSAGQENTVFTGKAKTPAASVNRNSVLLFDQATGEIVLAPGEKASGAAKTKVTSFGQEVSLLARTVNEATGADIPIPLFAQPDREPGAAPGQVYDMIQAALETTEAENTTFTKLAKPVVAELGYPALFEAAAAAEDAPAFDASIPAVTTVRAGTADVPDQVLKTVSADSQSATGQVVNSQELAAAPTGATSNSGAAVKSAEEEKAVSTGKTETSPAGTAVDTEAAKTGGKGAGGVVENTAPNNAPQYNPVSPMSSSSDNLKTVKLADMRDALVQEIERAYRQQKSDTWTQVDLKLEPEHLGKLTIKLFFNGGELNAHFYAGNDYVKDVLESSIQQLRQTLDQQDLKLNQAFVFVGDDGRSGTGQSESGGRQPAHYPRSYGGLTYGEIVAEAAAYEPGGNSYKIVNYLI</sequence>
<dbReference type="EMBL" id="QFFZ01000017">
    <property type="protein sequence ID" value="TEB11154.1"/>
    <property type="molecule type" value="Genomic_DNA"/>
</dbReference>
<feature type="compositionally biased region" description="Polar residues" evidence="1">
    <location>
        <begin position="104"/>
        <end position="119"/>
    </location>
</feature>